<proteinExistence type="inferred from homology"/>
<dbReference type="PANTHER" id="PTHR33392">
    <property type="entry name" value="POLYISOPRENYL-TEICHOIC ACID--PEPTIDOGLYCAN TEICHOIC ACID TRANSFERASE TAGU"/>
    <property type="match status" value="1"/>
</dbReference>
<comment type="caution">
    <text evidence="3">The sequence shown here is derived from an EMBL/GenBank/DDBJ whole genome shotgun (WGS) entry which is preliminary data.</text>
</comment>
<dbReference type="InterPro" id="IPR050922">
    <property type="entry name" value="LytR/CpsA/Psr_CW_biosynth"/>
</dbReference>
<dbReference type="PANTHER" id="PTHR33392:SF6">
    <property type="entry name" value="POLYISOPRENYL-TEICHOIC ACID--PEPTIDOGLYCAN TEICHOIC ACID TRANSFERASE TAGU"/>
    <property type="match status" value="1"/>
</dbReference>
<accession>A0AAI9NZ30</accession>
<dbReference type="EMBL" id="BLYL01000010">
    <property type="protein sequence ID" value="GFO94789.1"/>
    <property type="molecule type" value="Genomic_DNA"/>
</dbReference>
<dbReference type="Pfam" id="PF03816">
    <property type="entry name" value="LytR_cpsA_psr"/>
    <property type="match status" value="1"/>
</dbReference>
<name>A0AAI9NZ30_9FIRM</name>
<gene>
    <name evidence="3" type="ORF">COEU31_18350</name>
</gene>
<organism evidence="3 4">
    <name type="scientific">Coprococcus eutactus</name>
    <dbReference type="NCBI Taxonomy" id="33043"/>
    <lineage>
        <taxon>Bacteria</taxon>
        <taxon>Bacillati</taxon>
        <taxon>Bacillota</taxon>
        <taxon>Clostridia</taxon>
        <taxon>Lachnospirales</taxon>
        <taxon>Lachnospiraceae</taxon>
        <taxon>Coprococcus</taxon>
    </lineage>
</organism>
<reference evidence="3" key="1">
    <citation type="submission" date="2020-06" db="EMBL/GenBank/DDBJ databases">
        <title>Characterization of fructooligosaccharide metabolism and fructooligosaccharide-degrading enzymes in human commensal butyrate producers.</title>
        <authorList>
            <person name="Tanno H."/>
            <person name="Fujii T."/>
            <person name="Hirano K."/>
            <person name="Maeno S."/>
            <person name="Tonozuka T."/>
            <person name="Sakamoto M."/>
            <person name="Ohkuma M."/>
            <person name="Tochio T."/>
            <person name="Endo A."/>
        </authorList>
    </citation>
    <scope>NUCLEOTIDE SEQUENCE</scope>
    <source>
        <strain evidence="3">JCM 31265</strain>
    </source>
</reference>
<dbReference type="Proteomes" id="UP000660047">
    <property type="component" value="Unassembled WGS sequence"/>
</dbReference>
<feature type="domain" description="Cell envelope-related transcriptional attenuator" evidence="2">
    <location>
        <begin position="95"/>
        <end position="244"/>
    </location>
</feature>
<dbReference type="AlphaFoldDB" id="A0AAI9NZ30"/>
<dbReference type="RefSeq" id="WP_015534757.1">
    <property type="nucleotide sequence ID" value="NZ_BLYL01000010.1"/>
</dbReference>
<dbReference type="InterPro" id="IPR004474">
    <property type="entry name" value="LytR_CpsA_psr"/>
</dbReference>
<sequence length="336" mass="36733">MSYRNRTLSEKKRIYKKLGLVITAILVVCIALAIALRPTKGNASHNASGTQAVEGMIEVDGVKYVPKKNIETYLFMGIDNMGKVQKVTDYEGAGRCDVVMLMVRDLTDGTYKTLSIDRNTIVEQDTLDPDGTYVATSPAQLALAHENGDGMEISCENVVKAVSNFLGGQKIDGYAAVNMGAIGTINNLAGGVTVTIEDDFSKVDKTMKQGETITLTDEQAVHFIHDRFDVGDESNTQRMKRQEVYKAGLKDNLAAKCSEDNTYPLTIYDALGDYMVTDISSQKFSKLALLVLKEKDAGTVSIAGTETVDDLGFVEVEPDADSLQQAIVELFYKEYN</sequence>
<evidence type="ECO:0000313" key="4">
    <source>
        <dbReference type="Proteomes" id="UP000660047"/>
    </source>
</evidence>
<evidence type="ECO:0000313" key="3">
    <source>
        <dbReference type="EMBL" id="GFO94789.1"/>
    </source>
</evidence>
<dbReference type="Gene3D" id="3.40.630.190">
    <property type="entry name" value="LCP protein"/>
    <property type="match status" value="1"/>
</dbReference>
<evidence type="ECO:0000259" key="2">
    <source>
        <dbReference type="Pfam" id="PF03816"/>
    </source>
</evidence>
<protein>
    <recommendedName>
        <fullName evidence="2">Cell envelope-related transcriptional attenuator domain-containing protein</fullName>
    </recommendedName>
</protein>
<evidence type="ECO:0000256" key="1">
    <source>
        <dbReference type="ARBA" id="ARBA00006068"/>
    </source>
</evidence>
<comment type="similarity">
    <text evidence="1">Belongs to the LytR/CpsA/Psr (LCP) family.</text>
</comment>